<dbReference type="GO" id="GO:0008270">
    <property type="term" value="F:zinc ion binding"/>
    <property type="evidence" value="ECO:0007669"/>
    <property type="project" value="InterPro"/>
</dbReference>
<dbReference type="AlphaFoldDB" id="A0A225APZ8"/>
<dbReference type="InterPro" id="IPR007219">
    <property type="entry name" value="XnlR_reg_dom"/>
</dbReference>
<evidence type="ECO:0000256" key="2">
    <source>
        <dbReference type="SAM" id="MobiDB-lite"/>
    </source>
</evidence>
<sequence length="701" mass="78677">MESSDAISKSSEIGSLITHSNNESHFVGSSSGVFFVNTVRQAFAKSLGPYQASPAPAPEFPAPEDTIVGPPKSPQVKQDDTRSRVMTESRRTWTYDPHIAHLLGKAPALENARQLMMMYFKLWHPLFPFLHGPTFLQAMEAFYSESTATDSGFSNMMSEHSRACWTTILQSVFNISSILQPDLRLAQESKITSAASALKLVDVLVNRHDILSLQALLALQLYLVATMSLRSASLLGGAILRSILHAGFHRCPYRYQQLNSHDRQLRKRLFWCFYAVDRYLSQALGLPLGLQDSDIDVCLPGAHECHVVGTSSSAQLSYPSQLERTSEQATNVNSQDNLSQNMSWSSSKSPQKEQLNREAILAGYVMYGNLTGRALELFHKSIHKREVRRSAVLFLVSDVHKWWNNLPSALQGLNEQSVIDLSTHSHNEESSFDLSPFFSILYEHLILCINRPFLSLEPSSPDFCSGLQICISSARNILSSLKTQLARGQALFWPGLLSATYMAGTIFPFQRLPSGDQDCSNTIGTRSEHTYQTEHNISFEGNKRRKIVDNVPDRDDHSTYQRDQANEEIPSSLTDPRNFPITSAPTQPQHEPDEQLSSSRIMNGSRRSIQQEHLTSTTNTDENADSNTNTSQQLHQPPLTMTVSEFEDLQWLNESSSLTTNFDLNMTDLFQNSSWDPMLFDAFTQGQTSPQQMMAFESHHQ</sequence>
<gene>
    <name evidence="4" type="ORF">UA08_05394</name>
</gene>
<proteinExistence type="predicted"/>
<evidence type="ECO:0000256" key="1">
    <source>
        <dbReference type="ARBA" id="ARBA00023242"/>
    </source>
</evidence>
<feature type="domain" description="Xylanolytic transcriptional activator regulatory" evidence="3">
    <location>
        <begin position="232"/>
        <end position="306"/>
    </location>
</feature>
<dbReference type="EMBL" id="LFMY01000007">
    <property type="protein sequence ID" value="OKL59338.1"/>
    <property type="molecule type" value="Genomic_DNA"/>
</dbReference>
<dbReference type="PANTHER" id="PTHR46910">
    <property type="entry name" value="TRANSCRIPTION FACTOR PDR1"/>
    <property type="match status" value="1"/>
</dbReference>
<dbReference type="PANTHER" id="PTHR46910:SF9">
    <property type="entry name" value="MISCELLANEOUS ZN(II)2CYS6 TRANSCRIPTION FACTOR (EUROFUNG)"/>
    <property type="match status" value="1"/>
</dbReference>
<dbReference type="GO" id="GO:0003677">
    <property type="term" value="F:DNA binding"/>
    <property type="evidence" value="ECO:0007669"/>
    <property type="project" value="InterPro"/>
</dbReference>
<dbReference type="SMART" id="SM00906">
    <property type="entry name" value="Fungal_trans"/>
    <property type="match status" value="1"/>
</dbReference>
<dbReference type="Pfam" id="PF04082">
    <property type="entry name" value="Fungal_trans"/>
    <property type="match status" value="1"/>
</dbReference>
<feature type="region of interest" description="Disordered" evidence="2">
    <location>
        <begin position="53"/>
        <end position="88"/>
    </location>
</feature>
<feature type="region of interest" description="Disordered" evidence="2">
    <location>
        <begin position="329"/>
        <end position="351"/>
    </location>
</feature>
<protein>
    <recommendedName>
        <fullName evidence="3">Xylanolytic transcriptional activator regulatory domain-containing protein</fullName>
    </recommendedName>
</protein>
<dbReference type="STRING" id="1441469.A0A225APZ8"/>
<accession>A0A225APZ8</accession>
<dbReference type="CDD" id="cd12148">
    <property type="entry name" value="fungal_TF_MHR"/>
    <property type="match status" value="1"/>
</dbReference>
<reference evidence="4 5" key="1">
    <citation type="submission" date="2015-06" db="EMBL/GenBank/DDBJ databases">
        <title>Talaromyces atroroseus IBT 11181 draft genome.</title>
        <authorList>
            <person name="Rasmussen K.B."/>
            <person name="Rasmussen S."/>
            <person name="Petersen B."/>
            <person name="Sicheritz-Ponten T."/>
            <person name="Mortensen U.H."/>
            <person name="Thrane U."/>
        </authorList>
    </citation>
    <scope>NUCLEOTIDE SEQUENCE [LARGE SCALE GENOMIC DNA]</scope>
    <source>
        <strain evidence="4 5">IBT 11181</strain>
    </source>
</reference>
<keyword evidence="1" id="KW-0539">Nucleus</keyword>
<organism evidence="4 5">
    <name type="scientific">Talaromyces atroroseus</name>
    <dbReference type="NCBI Taxonomy" id="1441469"/>
    <lineage>
        <taxon>Eukaryota</taxon>
        <taxon>Fungi</taxon>
        <taxon>Dikarya</taxon>
        <taxon>Ascomycota</taxon>
        <taxon>Pezizomycotina</taxon>
        <taxon>Eurotiomycetes</taxon>
        <taxon>Eurotiomycetidae</taxon>
        <taxon>Eurotiales</taxon>
        <taxon>Trichocomaceae</taxon>
        <taxon>Talaromyces</taxon>
        <taxon>Talaromyces sect. Trachyspermi</taxon>
    </lineage>
</organism>
<name>A0A225APZ8_TALAT</name>
<feature type="compositionally biased region" description="Polar residues" evidence="2">
    <location>
        <begin position="569"/>
        <end position="637"/>
    </location>
</feature>
<evidence type="ECO:0000313" key="4">
    <source>
        <dbReference type="EMBL" id="OKL59338.1"/>
    </source>
</evidence>
<dbReference type="RefSeq" id="XP_020119459.1">
    <property type="nucleotide sequence ID" value="XM_020267711.1"/>
</dbReference>
<dbReference type="GeneID" id="31005150"/>
<feature type="compositionally biased region" description="Basic and acidic residues" evidence="2">
    <location>
        <begin position="547"/>
        <end position="560"/>
    </location>
</feature>
<keyword evidence="5" id="KW-1185">Reference proteome</keyword>
<dbReference type="InterPro" id="IPR050987">
    <property type="entry name" value="AtrR-like"/>
</dbReference>
<feature type="region of interest" description="Disordered" evidence="2">
    <location>
        <begin position="540"/>
        <end position="637"/>
    </location>
</feature>
<dbReference type="GO" id="GO:0006351">
    <property type="term" value="P:DNA-templated transcription"/>
    <property type="evidence" value="ECO:0007669"/>
    <property type="project" value="InterPro"/>
</dbReference>
<evidence type="ECO:0000259" key="3">
    <source>
        <dbReference type="SMART" id="SM00906"/>
    </source>
</evidence>
<dbReference type="Proteomes" id="UP000214365">
    <property type="component" value="Unassembled WGS sequence"/>
</dbReference>
<comment type="caution">
    <text evidence="4">The sequence shown here is derived from an EMBL/GenBank/DDBJ whole genome shotgun (WGS) entry which is preliminary data.</text>
</comment>
<evidence type="ECO:0000313" key="5">
    <source>
        <dbReference type="Proteomes" id="UP000214365"/>
    </source>
</evidence>
<feature type="compositionally biased region" description="Polar residues" evidence="2">
    <location>
        <begin position="329"/>
        <end position="349"/>
    </location>
</feature>
<feature type="compositionally biased region" description="Basic and acidic residues" evidence="2">
    <location>
        <begin position="77"/>
        <end position="88"/>
    </location>
</feature>
<dbReference type="OrthoDB" id="3266505at2759"/>
<dbReference type="GO" id="GO:0003700">
    <property type="term" value="F:DNA-binding transcription factor activity"/>
    <property type="evidence" value="ECO:0007669"/>
    <property type="project" value="InterPro"/>
</dbReference>